<dbReference type="VEuPathDB" id="FungiDB:H310_07649"/>
<evidence type="ECO:0000313" key="2">
    <source>
        <dbReference type="EMBL" id="ETW00263.1"/>
    </source>
</evidence>
<dbReference type="RefSeq" id="XP_008871288.1">
    <property type="nucleotide sequence ID" value="XM_008873066.1"/>
</dbReference>
<organism evidence="2">
    <name type="scientific">Aphanomyces invadans</name>
    <dbReference type="NCBI Taxonomy" id="157072"/>
    <lineage>
        <taxon>Eukaryota</taxon>
        <taxon>Sar</taxon>
        <taxon>Stramenopiles</taxon>
        <taxon>Oomycota</taxon>
        <taxon>Saprolegniomycetes</taxon>
        <taxon>Saprolegniales</taxon>
        <taxon>Verrucalvaceae</taxon>
        <taxon>Aphanomyces</taxon>
    </lineage>
</organism>
<dbReference type="EMBL" id="KI913965">
    <property type="protein sequence ID" value="ETW00263.1"/>
    <property type="molecule type" value="Genomic_DNA"/>
</dbReference>
<proteinExistence type="predicted"/>
<dbReference type="OrthoDB" id="67053at2759"/>
<accession>A0A024U3R6</accession>
<feature type="region of interest" description="Disordered" evidence="1">
    <location>
        <begin position="1"/>
        <end position="26"/>
    </location>
</feature>
<feature type="compositionally biased region" description="Low complexity" evidence="1">
    <location>
        <begin position="9"/>
        <end position="18"/>
    </location>
</feature>
<reference evidence="2" key="1">
    <citation type="submission" date="2013-12" db="EMBL/GenBank/DDBJ databases">
        <title>The Genome Sequence of Aphanomyces invadans NJM9701.</title>
        <authorList>
            <consortium name="The Broad Institute Genomics Platform"/>
            <person name="Russ C."/>
            <person name="Tyler B."/>
            <person name="van West P."/>
            <person name="Dieguez-Uribeondo J."/>
            <person name="Young S.K."/>
            <person name="Zeng Q."/>
            <person name="Gargeya S."/>
            <person name="Fitzgerald M."/>
            <person name="Abouelleil A."/>
            <person name="Alvarado L."/>
            <person name="Chapman S.B."/>
            <person name="Gainer-Dewar J."/>
            <person name="Goldberg J."/>
            <person name="Griggs A."/>
            <person name="Gujja S."/>
            <person name="Hansen M."/>
            <person name="Howarth C."/>
            <person name="Imamovic A."/>
            <person name="Ireland A."/>
            <person name="Larimer J."/>
            <person name="McCowan C."/>
            <person name="Murphy C."/>
            <person name="Pearson M."/>
            <person name="Poon T.W."/>
            <person name="Priest M."/>
            <person name="Roberts A."/>
            <person name="Saif S."/>
            <person name="Shea T."/>
            <person name="Sykes S."/>
            <person name="Wortman J."/>
            <person name="Nusbaum C."/>
            <person name="Birren B."/>
        </authorList>
    </citation>
    <scope>NUCLEOTIDE SEQUENCE [LARGE SCALE GENOMIC DNA]</scope>
    <source>
        <strain evidence="2">NJM9701</strain>
    </source>
</reference>
<dbReference type="eggNOG" id="ENOG502SSCD">
    <property type="taxonomic scope" value="Eukaryota"/>
</dbReference>
<dbReference type="GeneID" id="20084699"/>
<dbReference type="AlphaFoldDB" id="A0A024U3R6"/>
<name>A0A024U3R6_9STRA</name>
<protein>
    <submittedName>
        <fullName evidence="2">Uncharacterized protein</fullName>
    </submittedName>
</protein>
<gene>
    <name evidence="2" type="ORF">H310_07649</name>
</gene>
<sequence length="564" mass="60681">MVLNSGNDAADATSAAPRAKTKWKLPPMKASSSSHLRCPNCGVAHPNPSLADTYRYCHSCAKVMRESVVCLLPHLQRSPCRGSFEGQNRLVVLAASYGHPTNSQHAVSVLAEIQTLISCTPTHSRLHLPANTPLLATFFPAHQDPVPGKRKVLCLRYVVPNLNPDLTRHGEVRCETGEDGALFAPLTLQFGVDNLPKLWINRATYGHRHSNTPGLVFDVAERLTGLADLNGGDFVSVAATTNLTQLFGEPCEAMAKTLTVDYEIIGRTGQARQYEQDGRLVDDIVIQHLPVVGPGIVIERADYGWLPHDLDLKLTDVAAQAKLTASFLQARIDRAQVPGSCLSIHTDENLNALFGDPCPGLPRLLVVEYSLLGYGETGSDDEIIKKGGGHSRNFAMAKGGKLRLHVAAEGFLAKPVSISIQEVFPSLVVSRAYFGHPTNVLKTFDVTEPIGVLAAKGNATKSLVIPKQLDLVAAYGDPCRGIRKALTINYQVLGMGGTLVLPTTASNSLAGGLVLGYPLDKVDGGVDGKMGFYERLAVATAKSANMSARERMQTSASQRLWSMK</sequence>
<evidence type="ECO:0000256" key="1">
    <source>
        <dbReference type="SAM" id="MobiDB-lite"/>
    </source>
</evidence>